<evidence type="ECO:0000313" key="2">
    <source>
        <dbReference type="Proteomes" id="UP000234331"/>
    </source>
</evidence>
<protein>
    <submittedName>
        <fullName evidence="1">Uncharacterized protein</fullName>
    </submittedName>
</protein>
<proteinExistence type="predicted"/>
<sequence>MEQDLRHTLGNVGVWTMAFDVIQDRVRQHLDAGADHVCVQVLTADPAALPVREWRELAPVVRGVAPGA</sequence>
<keyword evidence="2" id="KW-1185">Reference proteome</keyword>
<reference evidence="1 2" key="1">
    <citation type="submission" date="2017-06" db="EMBL/GenBank/DDBJ databases">
        <authorList>
            <person name="Kim H.J."/>
            <person name="Triplett B.A."/>
        </authorList>
    </citation>
    <scope>NUCLEOTIDE SEQUENCE [LARGE SCALE GENOMIC DNA]</scope>
    <source>
        <strain evidence="1">FRACA_ARgP5</strain>
    </source>
</reference>
<name>A0A2I2KKG5_9ACTN</name>
<accession>A0A2I2KKG5</accession>
<organism evidence="1 2">
    <name type="scientific">Frankia canadensis</name>
    <dbReference type="NCBI Taxonomy" id="1836972"/>
    <lineage>
        <taxon>Bacteria</taxon>
        <taxon>Bacillati</taxon>
        <taxon>Actinomycetota</taxon>
        <taxon>Actinomycetes</taxon>
        <taxon>Frankiales</taxon>
        <taxon>Frankiaceae</taxon>
        <taxon>Frankia</taxon>
    </lineage>
</organism>
<gene>
    <name evidence="1" type="ORF">FRACA_1290013</name>
</gene>
<evidence type="ECO:0000313" key="1">
    <source>
        <dbReference type="EMBL" id="SNQ46160.1"/>
    </source>
</evidence>
<dbReference type="Proteomes" id="UP000234331">
    <property type="component" value="Unassembled WGS sequence"/>
</dbReference>
<dbReference type="AlphaFoldDB" id="A0A2I2KKG5"/>
<dbReference type="EMBL" id="FZMO01000034">
    <property type="protein sequence ID" value="SNQ46160.1"/>
    <property type="molecule type" value="Genomic_DNA"/>
</dbReference>